<evidence type="ECO:0000313" key="4">
    <source>
        <dbReference type="EMBL" id="VFJ59365.1"/>
    </source>
</evidence>
<keyword evidence="2" id="KW-1133">Transmembrane helix</keyword>
<feature type="region of interest" description="Disordered" evidence="1">
    <location>
        <begin position="50"/>
        <end position="76"/>
    </location>
</feature>
<evidence type="ECO:0000256" key="2">
    <source>
        <dbReference type="SAM" id="Phobius"/>
    </source>
</evidence>
<dbReference type="EMBL" id="CAADEY010000070">
    <property type="protein sequence ID" value="VFJ59219.1"/>
    <property type="molecule type" value="Genomic_DNA"/>
</dbReference>
<dbReference type="EMBL" id="CAADEX010000082">
    <property type="protein sequence ID" value="VFJ59365.1"/>
    <property type="molecule type" value="Genomic_DNA"/>
</dbReference>
<evidence type="ECO:0000313" key="3">
    <source>
        <dbReference type="EMBL" id="VFJ59219.1"/>
    </source>
</evidence>
<dbReference type="AlphaFoldDB" id="A0A450SYE0"/>
<name>A0A450SYE0_9GAMM</name>
<organism evidence="3">
    <name type="scientific">Candidatus Kentrum sp. DK</name>
    <dbReference type="NCBI Taxonomy" id="2126562"/>
    <lineage>
        <taxon>Bacteria</taxon>
        <taxon>Pseudomonadati</taxon>
        <taxon>Pseudomonadota</taxon>
        <taxon>Gammaproteobacteria</taxon>
        <taxon>Candidatus Kentrum</taxon>
    </lineage>
</organism>
<accession>A0A450SYE0</accession>
<feature type="transmembrane region" description="Helical" evidence="2">
    <location>
        <begin position="85"/>
        <end position="104"/>
    </location>
</feature>
<sequence>MSFALGFGGGMPAVEEKLPEVCPVWDSAAKSGYRPASAKVPIEQSALQSLFSPPSRGRSHNRGATSTAQTSKQLPGRTHSRTLPFFLDFYVTGAMVGPFFLMALDLTIQFIDQRIDSGVHATGFRLGM</sequence>
<proteinExistence type="predicted"/>
<reference evidence="3" key="1">
    <citation type="submission" date="2019-02" db="EMBL/GenBank/DDBJ databases">
        <authorList>
            <person name="Gruber-Vodicka R. H."/>
            <person name="Seah K. B. B."/>
        </authorList>
    </citation>
    <scope>NUCLEOTIDE SEQUENCE</scope>
    <source>
        <strain evidence="3">BECK_DK161</strain>
        <strain evidence="4">BECK_DK47</strain>
    </source>
</reference>
<protein>
    <submittedName>
        <fullName evidence="3">Uncharacterized protein</fullName>
    </submittedName>
</protein>
<evidence type="ECO:0000256" key="1">
    <source>
        <dbReference type="SAM" id="MobiDB-lite"/>
    </source>
</evidence>
<keyword evidence="2" id="KW-0472">Membrane</keyword>
<gene>
    <name evidence="4" type="ORF">BECKDK2373B_GA0170837_108213</name>
    <name evidence="3" type="ORF">BECKDK2373C_GA0170839_107020</name>
</gene>
<feature type="compositionally biased region" description="Polar residues" evidence="1">
    <location>
        <begin position="62"/>
        <end position="73"/>
    </location>
</feature>
<keyword evidence="2" id="KW-0812">Transmembrane</keyword>